<name>A0A2U3KP06_9FIRM</name>
<evidence type="ECO:0000313" key="1">
    <source>
        <dbReference type="EMBL" id="SPF41401.1"/>
    </source>
</evidence>
<dbReference type="EMBL" id="OMOF01000168">
    <property type="protein sequence ID" value="SPF41401.1"/>
    <property type="molecule type" value="Genomic_DNA"/>
</dbReference>
<accession>A0A2U3KP06</accession>
<proteinExistence type="predicted"/>
<reference evidence="2" key="1">
    <citation type="submission" date="2018-02" db="EMBL/GenBank/DDBJ databases">
        <authorList>
            <person name="Hausmann B."/>
        </authorList>
    </citation>
    <scope>NUCLEOTIDE SEQUENCE [LARGE SCALE GENOMIC DNA]</scope>
    <source>
        <strain evidence="2">Peat soil MAG SbF1</strain>
    </source>
</reference>
<gene>
    <name evidence="1" type="ORF">SBF1_250004</name>
</gene>
<sequence length="56" mass="6732">MEEYLQKIISEQNSFCQYLLDDRKATRTFQSYVTDVFLFMSHVNEASHKILIELTR</sequence>
<protein>
    <submittedName>
        <fullName evidence="1">Uncharacterized protein</fullName>
    </submittedName>
</protein>
<dbReference type="AlphaFoldDB" id="A0A2U3KP06"/>
<organism evidence="1 2">
    <name type="scientific">Candidatus Desulfosporosinus infrequens</name>
    <dbReference type="NCBI Taxonomy" id="2043169"/>
    <lineage>
        <taxon>Bacteria</taxon>
        <taxon>Bacillati</taxon>
        <taxon>Bacillota</taxon>
        <taxon>Clostridia</taxon>
        <taxon>Eubacteriales</taxon>
        <taxon>Desulfitobacteriaceae</taxon>
        <taxon>Desulfosporosinus</taxon>
    </lineage>
</organism>
<dbReference type="Proteomes" id="UP000238916">
    <property type="component" value="Unassembled WGS sequence"/>
</dbReference>
<evidence type="ECO:0000313" key="2">
    <source>
        <dbReference type="Proteomes" id="UP000238916"/>
    </source>
</evidence>